<evidence type="ECO:0000313" key="2">
    <source>
        <dbReference type="EMBL" id="OQD63329.1"/>
    </source>
</evidence>
<protein>
    <submittedName>
        <fullName evidence="2">Uncharacterized protein</fullName>
    </submittedName>
</protein>
<proteinExistence type="predicted"/>
<dbReference type="AlphaFoldDB" id="A0A1V6NFG1"/>
<name>A0A1V6NFG1_PENPO</name>
<dbReference type="Proteomes" id="UP000191408">
    <property type="component" value="Unassembled WGS sequence"/>
</dbReference>
<keyword evidence="1" id="KW-1133">Transmembrane helix</keyword>
<dbReference type="EMBL" id="MDYM01000009">
    <property type="protein sequence ID" value="OQD63329.1"/>
    <property type="molecule type" value="Genomic_DNA"/>
</dbReference>
<reference evidence="3" key="1">
    <citation type="journal article" date="2017" name="Nat. Microbiol.">
        <title>Global analysis of biosynthetic gene clusters reveals vast potential of secondary metabolite production in Penicillium species.</title>
        <authorList>
            <person name="Nielsen J.C."/>
            <person name="Grijseels S."/>
            <person name="Prigent S."/>
            <person name="Ji B."/>
            <person name="Dainat J."/>
            <person name="Nielsen K.F."/>
            <person name="Frisvad J.C."/>
            <person name="Workman M."/>
            <person name="Nielsen J."/>
        </authorList>
    </citation>
    <scope>NUCLEOTIDE SEQUENCE [LARGE SCALE GENOMIC DNA]</scope>
    <source>
        <strain evidence="3">IBT 4502</strain>
    </source>
</reference>
<gene>
    <name evidence="2" type="ORF">PENPOL_c009G09158</name>
</gene>
<feature type="transmembrane region" description="Helical" evidence="1">
    <location>
        <begin position="32"/>
        <end position="52"/>
    </location>
</feature>
<keyword evidence="3" id="KW-1185">Reference proteome</keyword>
<accession>A0A1V6NFG1</accession>
<evidence type="ECO:0000313" key="3">
    <source>
        <dbReference type="Proteomes" id="UP000191408"/>
    </source>
</evidence>
<keyword evidence="1" id="KW-0812">Transmembrane</keyword>
<keyword evidence="1" id="KW-0472">Membrane</keyword>
<comment type="caution">
    <text evidence="2">The sequence shown here is derived from an EMBL/GenBank/DDBJ whole genome shotgun (WGS) entry which is preliminary data.</text>
</comment>
<sequence>MSFLPRVTGGAALRTRSDDSSDDFELWMEASFLWIIAGLALIAGIVVGIVYLHRKIDICDCLCFIICSPAILMKCVFEKLYRLIVLKAAPREQQTIPDYQDCLSPEEPLPVYKP</sequence>
<evidence type="ECO:0000256" key="1">
    <source>
        <dbReference type="SAM" id="Phobius"/>
    </source>
</evidence>
<organism evidence="2 3">
    <name type="scientific">Penicillium polonicum</name>
    <dbReference type="NCBI Taxonomy" id="60169"/>
    <lineage>
        <taxon>Eukaryota</taxon>
        <taxon>Fungi</taxon>
        <taxon>Dikarya</taxon>
        <taxon>Ascomycota</taxon>
        <taxon>Pezizomycotina</taxon>
        <taxon>Eurotiomycetes</taxon>
        <taxon>Eurotiomycetidae</taxon>
        <taxon>Eurotiales</taxon>
        <taxon>Aspergillaceae</taxon>
        <taxon>Penicillium</taxon>
    </lineage>
</organism>